<keyword evidence="2" id="KW-1185">Reference proteome</keyword>
<reference evidence="1" key="1">
    <citation type="submission" date="2022-10" db="EMBL/GenBank/DDBJ databases">
        <title>Culturing micro-colonial fungi from biological soil crusts in the Mojave desert and describing Neophaeococcomyces mojavensis, and introducing the new genera and species Taxawa tesnikishii.</title>
        <authorList>
            <person name="Kurbessoian T."/>
            <person name="Stajich J.E."/>
        </authorList>
    </citation>
    <scope>NUCLEOTIDE SEQUENCE</scope>
    <source>
        <strain evidence="1">TK_1</strain>
    </source>
</reference>
<dbReference type="Proteomes" id="UP001172684">
    <property type="component" value="Unassembled WGS sequence"/>
</dbReference>
<accession>A0ABQ9NZ19</accession>
<gene>
    <name evidence="1" type="ORF">H2201_002157</name>
</gene>
<evidence type="ECO:0000313" key="2">
    <source>
        <dbReference type="Proteomes" id="UP001172684"/>
    </source>
</evidence>
<proteinExistence type="predicted"/>
<sequence>MEPKSAHNAANDAHFTLQSPVLMAIKKTIAEGPSSNPDVPVKNPRMDDLIRWTPGFELWAKRMKKPATEAGASLLDTRNPKLKAPKADGSSWWSSITALCICQRVPGELVYNNAPWLKGTRDHEPGVKREIVPRATPITLLAQTNPLLRGPDYQFVIFFIWNQPQAIISEGSLLVEALEELQRLERQERELRRATAIDGAEKEALLTRVAVEDRAEIVGSLADLYHKTTLATVMDGFIHEAVALRGAAGQDEAEVAVAQTGNDGGPEVSA</sequence>
<comment type="caution">
    <text evidence="1">The sequence shown here is derived from an EMBL/GenBank/DDBJ whole genome shotgun (WGS) entry which is preliminary data.</text>
</comment>
<name>A0ABQ9NZ19_9PEZI</name>
<protein>
    <submittedName>
        <fullName evidence="1">Uncharacterized protein</fullName>
    </submittedName>
</protein>
<dbReference type="EMBL" id="JAPDRL010000011">
    <property type="protein sequence ID" value="KAJ9667622.1"/>
    <property type="molecule type" value="Genomic_DNA"/>
</dbReference>
<evidence type="ECO:0000313" key="1">
    <source>
        <dbReference type="EMBL" id="KAJ9667622.1"/>
    </source>
</evidence>
<organism evidence="1 2">
    <name type="scientific">Coniosporium apollinis</name>
    <dbReference type="NCBI Taxonomy" id="61459"/>
    <lineage>
        <taxon>Eukaryota</taxon>
        <taxon>Fungi</taxon>
        <taxon>Dikarya</taxon>
        <taxon>Ascomycota</taxon>
        <taxon>Pezizomycotina</taxon>
        <taxon>Dothideomycetes</taxon>
        <taxon>Dothideomycetes incertae sedis</taxon>
        <taxon>Coniosporium</taxon>
    </lineage>
</organism>